<dbReference type="EMBL" id="BAAALT010000038">
    <property type="protein sequence ID" value="GAA1794959.1"/>
    <property type="molecule type" value="Genomic_DNA"/>
</dbReference>
<organism evidence="1 2">
    <name type="scientific">Luedemannella flava</name>
    <dbReference type="NCBI Taxonomy" id="349316"/>
    <lineage>
        <taxon>Bacteria</taxon>
        <taxon>Bacillati</taxon>
        <taxon>Actinomycetota</taxon>
        <taxon>Actinomycetes</taxon>
        <taxon>Micromonosporales</taxon>
        <taxon>Micromonosporaceae</taxon>
        <taxon>Luedemannella</taxon>
    </lineage>
</organism>
<keyword evidence="2" id="KW-1185">Reference proteome</keyword>
<gene>
    <name evidence="1" type="ORF">GCM10009682_15870</name>
</gene>
<comment type="caution">
    <text evidence="1">The sequence shown here is derived from an EMBL/GenBank/DDBJ whole genome shotgun (WGS) entry which is preliminary data.</text>
</comment>
<sequence length="152" mass="16849">MRSRWWRARVALALAVVVVLSGCASDRRWTPQQLVLRSTSAHLLPLQLGPLTGLLRRTVLATSDAVDFHLSCWGGPHIKLRTYDRIRVPEGLQNTDGLPTGVRVTHTITCGGPHAQPAVSSIILLDKPSYVSYDVIAEPGVTWRLLVSKRYF</sequence>
<protein>
    <recommendedName>
        <fullName evidence="3">Lipoprotein</fullName>
    </recommendedName>
</protein>
<name>A0ABN2LNN5_9ACTN</name>
<dbReference type="Proteomes" id="UP001500218">
    <property type="component" value="Unassembled WGS sequence"/>
</dbReference>
<proteinExistence type="predicted"/>
<dbReference type="PROSITE" id="PS51257">
    <property type="entry name" value="PROKAR_LIPOPROTEIN"/>
    <property type="match status" value="1"/>
</dbReference>
<reference evidence="1 2" key="1">
    <citation type="journal article" date="2019" name="Int. J. Syst. Evol. Microbiol.">
        <title>The Global Catalogue of Microorganisms (GCM) 10K type strain sequencing project: providing services to taxonomists for standard genome sequencing and annotation.</title>
        <authorList>
            <consortium name="The Broad Institute Genomics Platform"/>
            <consortium name="The Broad Institute Genome Sequencing Center for Infectious Disease"/>
            <person name="Wu L."/>
            <person name="Ma J."/>
        </authorList>
    </citation>
    <scope>NUCLEOTIDE SEQUENCE [LARGE SCALE GENOMIC DNA]</scope>
    <source>
        <strain evidence="1 2">JCM 13250</strain>
    </source>
</reference>
<accession>A0ABN2LNN5</accession>
<evidence type="ECO:0008006" key="3">
    <source>
        <dbReference type="Google" id="ProtNLM"/>
    </source>
</evidence>
<evidence type="ECO:0000313" key="2">
    <source>
        <dbReference type="Proteomes" id="UP001500218"/>
    </source>
</evidence>
<evidence type="ECO:0000313" key="1">
    <source>
        <dbReference type="EMBL" id="GAA1794959.1"/>
    </source>
</evidence>